<dbReference type="Pfam" id="PF06201">
    <property type="entry name" value="PITH"/>
    <property type="match status" value="1"/>
</dbReference>
<dbReference type="Gene3D" id="2.60.120.470">
    <property type="entry name" value="PITH domain"/>
    <property type="match status" value="1"/>
</dbReference>
<keyword evidence="1" id="KW-1015">Disulfide bond</keyword>
<evidence type="ECO:0000259" key="2">
    <source>
        <dbReference type="PROSITE" id="PS51532"/>
    </source>
</evidence>
<sequence length="164" mass="18114">MSTYEDLSNVVDVTSLECLNEKPDKNILGIFPPSGSVLESDCDEQLLMHIAFTTAVKLHSLEFVAPNDGRRPSDVKLFANMRVDFSEAEGSPATQQCQLEWLPHDSSRMKAVFQTKFVKFQNVKNISVFIGSNVDDGETTALSSLTMFGIVLSDMNMSNLKKSG</sequence>
<dbReference type="InterPro" id="IPR008979">
    <property type="entry name" value="Galactose-bd-like_sf"/>
</dbReference>
<evidence type="ECO:0000313" key="3">
    <source>
        <dbReference type="EMBL" id="CAE0828660.1"/>
    </source>
</evidence>
<dbReference type="EMBL" id="HBJA01116084">
    <property type="protein sequence ID" value="CAE0828660.1"/>
    <property type="molecule type" value="Transcribed_RNA"/>
</dbReference>
<organism evidence="3">
    <name type="scientific">Eutreptiella gymnastica</name>
    <dbReference type="NCBI Taxonomy" id="73025"/>
    <lineage>
        <taxon>Eukaryota</taxon>
        <taxon>Discoba</taxon>
        <taxon>Euglenozoa</taxon>
        <taxon>Euglenida</taxon>
        <taxon>Spirocuta</taxon>
        <taxon>Euglenophyceae</taxon>
        <taxon>Eutreptiales</taxon>
        <taxon>Eutreptiaceae</taxon>
        <taxon>Eutreptiella</taxon>
    </lineage>
</organism>
<dbReference type="InterPro" id="IPR037047">
    <property type="entry name" value="PITH_dom_sf"/>
</dbReference>
<dbReference type="PANTHER" id="PTHR46115">
    <property type="entry name" value="THIOREDOXIN-LIKE PROTEIN 1"/>
    <property type="match status" value="1"/>
</dbReference>
<reference evidence="3" key="1">
    <citation type="submission" date="2021-01" db="EMBL/GenBank/DDBJ databases">
        <authorList>
            <person name="Corre E."/>
            <person name="Pelletier E."/>
            <person name="Niang G."/>
            <person name="Scheremetjew M."/>
            <person name="Finn R."/>
            <person name="Kale V."/>
            <person name="Holt S."/>
            <person name="Cochrane G."/>
            <person name="Meng A."/>
            <person name="Brown T."/>
            <person name="Cohen L."/>
        </authorList>
    </citation>
    <scope>NUCLEOTIDE SEQUENCE</scope>
    <source>
        <strain evidence="3">CCMP1594</strain>
    </source>
</reference>
<protein>
    <recommendedName>
        <fullName evidence="2">PITH domain-containing protein</fullName>
    </recommendedName>
</protein>
<gene>
    <name evidence="3" type="ORF">EGYM00163_LOCUS39937</name>
</gene>
<accession>A0A7S4G8M3</accession>
<dbReference type="GO" id="GO:0005737">
    <property type="term" value="C:cytoplasm"/>
    <property type="evidence" value="ECO:0007669"/>
    <property type="project" value="UniProtKB-ARBA"/>
</dbReference>
<dbReference type="PROSITE" id="PS51532">
    <property type="entry name" value="PITH"/>
    <property type="match status" value="1"/>
</dbReference>
<proteinExistence type="predicted"/>
<dbReference type="SUPFAM" id="SSF49785">
    <property type="entry name" value="Galactose-binding domain-like"/>
    <property type="match status" value="1"/>
</dbReference>
<evidence type="ECO:0000256" key="1">
    <source>
        <dbReference type="ARBA" id="ARBA00023157"/>
    </source>
</evidence>
<dbReference type="AlphaFoldDB" id="A0A7S4G8M3"/>
<dbReference type="InterPro" id="IPR010400">
    <property type="entry name" value="PITH_dom"/>
</dbReference>
<name>A0A7S4G8M3_9EUGL</name>
<feature type="domain" description="PITH" evidence="2">
    <location>
        <begin position="1"/>
        <end position="164"/>
    </location>
</feature>